<dbReference type="RefSeq" id="YP_010755038.1">
    <property type="nucleotide sequence ID" value="NC_073468.1"/>
</dbReference>
<evidence type="ECO:0000313" key="1">
    <source>
        <dbReference type="EMBL" id="UDL15798.1"/>
    </source>
</evidence>
<name>A0AAE9C2D0_9CAUD</name>
<dbReference type="Proteomes" id="UP000827768">
    <property type="component" value="Segment"/>
</dbReference>
<accession>A0AAE9C2D0</accession>
<gene>
    <name evidence="1" type="primary">7</name>
    <name evidence="2" type="synonym">308</name>
    <name evidence="2" type="ORF">SEA_PUMPERNICKEL_308</name>
    <name evidence="1" type="ORF">SEA_PUMPERNICKEL_7</name>
</gene>
<evidence type="ECO:0000313" key="3">
    <source>
        <dbReference type="Proteomes" id="UP000827768"/>
    </source>
</evidence>
<keyword evidence="3" id="KW-1185">Reference proteome</keyword>
<dbReference type="GeneID" id="80019647"/>
<dbReference type="EMBL" id="OK040790">
    <property type="protein sequence ID" value="UDL16058.1"/>
    <property type="molecule type" value="Genomic_DNA"/>
</dbReference>
<dbReference type="KEGG" id="vg:80019647"/>
<evidence type="ECO:0000313" key="2">
    <source>
        <dbReference type="EMBL" id="UDL16058.1"/>
    </source>
</evidence>
<protein>
    <submittedName>
        <fullName evidence="1">Uncharacterized protein</fullName>
    </submittedName>
</protein>
<sequence>MSNHVEIHVLSSASDAARLGDAGFPRLDLEPNRCDACNGRVGMVEGSTPEAKFWIACGLVVSERNIATVCWRCLSPVDRALKGIYH</sequence>
<proteinExistence type="predicted"/>
<organism evidence="1 3">
    <name type="scientific">Microbacterium phage Pumpernickel</name>
    <dbReference type="NCBI Taxonomy" id="2885983"/>
    <lineage>
        <taxon>Viruses</taxon>
        <taxon>Duplodnaviria</taxon>
        <taxon>Heunggongvirae</taxon>
        <taxon>Uroviricota</taxon>
        <taxon>Caudoviricetes</taxon>
        <taxon>Pumpernickelvirus</taxon>
        <taxon>Pumpernickelvirus pumpernickel</taxon>
    </lineage>
</organism>
<dbReference type="EMBL" id="OK040790">
    <property type="protein sequence ID" value="UDL15798.1"/>
    <property type="molecule type" value="Genomic_DNA"/>
</dbReference>
<reference evidence="1" key="1">
    <citation type="submission" date="2021-09" db="EMBL/GenBank/DDBJ databases">
        <authorList>
            <person name="Andersen S.H."/>
            <person name="Beall E.A."/>
            <person name="Cappelle B."/>
            <person name="Falteisek K.J."/>
            <person name="Fenske B.A."/>
            <person name="Gansluckner N.W."/>
            <person name="Gilbertson S.M."/>
            <person name="Krings K.J."/>
            <person name="Mobeck M."/>
            <person name="Odeku J.O."/>
            <person name="Poncelet M.E."/>
            <person name="Rohr J.R."/>
            <person name="Rolands L."/>
            <person name="Whipple C.D."/>
            <person name="Whipple E.M."/>
            <person name="Spring A.M."/>
            <person name="Klyczek K."/>
            <person name="Garlena R.A."/>
            <person name="Russell D.A."/>
            <person name="Pope W.H."/>
            <person name="Jacobs-Sera D."/>
            <person name="Hatfull G.F."/>
        </authorList>
    </citation>
    <scope>NUCLEOTIDE SEQUENCE</scope>
</reference>